<name>A0A2D6YFU7_9DELT</name>
<feature type="region of interest" description="Disordered" evidence="1">
    <location>
        <begin position="1"/>
        <end position="24"/>
    </location>
</feature>
<dbReference type="Proteomes" id="UP000226525">
    <property type="component" value="Unassembled WGS sequence"/>
</dbReference>
<dbReference type="AlphaFoldDB" id="A0A2D6YFU7"/>
<gene>
    <name evidence="2" type="ORF">CMN54_01100</name>
</gene>
<evidence type="ECO:0000313" key="2">
    <source>
        <dbReference type="EMBL" id="MAH62048.1"/>
    </source>
</evidence>
<reference evidence="3" key="1">
    <citation type="submission" date="2017-09" db="EMBL/GenBank/DDBJ databases">
        <title>The Reconstruction of 2,631 Draft Metagenome-Assembled Genomes from the Global Oceans.</title>
        <authorList>
            <person name="Tully B.J."/>
            <person name="Graham E.D."/>
            <person name="Heidelberg J.F."/>
        </authorList>
    </citation>
    <scope>NUCLEOTIDE SEQUENCE [LARGE SCALE GENOMIC DNA]</scope>
</reference>
<comment type="caution">
    <text evidence="2">The sequence shown here is derived from an EMBL/GenBank/DDBJ whole genome shotgun (WGS) entry which is preliminary data.</text>
</comment>
<accession>A0A2D6YFU7</accession>
<evidence type="ECO:0000313" key="3">
    <source>
        <dbReference type="Proteomes" id="UP000226525"/>
    </source>
</evidence>
<organism evidence="2 3">
    <name type="scientific">SAR324 cluster bacterium</name>
    <dbReference type="NCBI Taxonomy" id="2024889"/>
    <lineage>
        <taxon>Bacteria</taxon>
        <taxon>Deltaproteobacteria</taxon>
        <taxon>SAR324 cluster</taxon>
    </lineage>
</organism>
<protein>
    <submittedName>
        <fullName evidence="2">Uncharacterized protein</fullName>
    </submittedName>
</protein>
<dbReference type="EMBL" id="NZEX01000012">
    <property type="protein sequence ID" value="MAH62048.1"/>
    <property type="molecule type" value="Genomic_DNA"/>
</dbReference>
<sequence>MPKKNDPNNPDTAIETVDSEGAETPENLLETKADFSRFRLSQNFGSVSGVRKKLTTVPVRKPHKTQFYRIHPENKLDTMLLKYGEGNEEIYLIESDVLPEVEDLAKPYRLVVTIDRQNNVFIWPLAIPDQDRPLNWHISAMDAASNAELSWTRMQANMTLGAYEIFSAEGELSEPEWPELSIDELLEIAFKNKIIDRPDHLVLLQLRGLA</sequence>
<proteinExistence type="predicted"/>
<evidence type="ECO:0000256" key="1">
    <source>
        <dbReference type="SAM" id="MobiDB-lite"/>
    </source>
</evidence>